<dbReference type="Proteomes" id="UP000265955">
    <property type="component" value="Unassembled WGS sequence"/>
</dbReference>
<evidence type="ECO:0000313" key="2">
    <source>
        <dbReference type="Proteomes" id="UP000265955"/>
    </source>
</evidence>
<evidence type="ECO:0000313" key="1">
    <source>
        <dbReference type="EMBL" id="RJF98986.1"/>
    </source>
</evidence>
<reference evidence="2" key="1">
    <citation type="submission" date="2018-09" db="EMBL/GenBank/DDBJ databases">
        <authorList>
            <person name="Zhu H."/>
        </authorList>
    </citation>
    <scope>NUCLEOTIDE SEQUENCE [LARGE SCALE GENOMIC DNA]</scope>
    <source>
        <strain evidence="2">K1R23-30</strain>
    </source>
</reference>
<keyword evidence="2" id="KW-1185">Reference proteome</keyword>
<comment type="caution">
    <text evidence="1">The sequence shown here is derived from an EMBL/GenBank/DDBJ whole genome shotgun (WGS) entry which is preliminary data.</text>
</comment>
<organism evidence="1 2">
    <name type="scientific">Noviherbaspirillum saxi</name>
    <dbReference type="NCBI Taxonomy" id="2320863"/>
    <lineage>
        <taxon>Bacteria</taxon>
        <taxon>Pseudomonadati</taxon>
        <taxon>Pseudomonadota</taxon>
        <taxon>Betaproteobacteria</taxon>
        <taxon>Burkholderiales</taxon>
        <taxon>Oxalobacteraceae</taxon>
        <taxon>Noviherbaspirillum</taxon>
    </lineage>
</organism>
<dbReference type="RefSeq" id="WP_119768932.1">
    <property type="nucleotide sequence ID" value="NZ_QYUO01000001.1"/>
</dbReference>
<sequence length="87" mass="9659">MNITMQMIDAAVKKATEAGLLPRHARQEDLHINQELMRIVLQSALEAAPGAQTVSGDVDPSITEEEAAMRKRLLLPLGLLQIRRRFA</sequence>
<gene>
    <name evidence="1" type="ORF">D3871_11040</name>
</gene>
<protein>
    <submittedName>
        <fullName evidence="1">Uncharacterized protein</fullName>
    </submittedName>
</protein>
<dbReference type="OrthoDB" id="8781740at2"/>
<dbReference type="EMBL" id="QYUO01000001">
    <property type="protein sequence ID" value="RJF98986.1"/>
    <property type="molecule type" value="Genomic_DNA"/>
</dbReference>
<name>A0A3A3FSF8_9BURK</name>
<accession>A0A3A3FSF8</accession>
<dbReference type="AlphaFoldDB" id="A0A3A3FSF8"/>
<proteinExistence type="predicted"/>